<evidence type="ECO:0000256" key="7">
    <source>
        <dbReference type="SAM" id="MobiDB-lite"/>
    </source>
</evidence>
<evidence type="ECO:0000259" key="8">
    <source>
        <dbReference type="Pfam" id="PF11618"/>
    </source>
</evidence>
<dbReference type="InterPro" id="IPR035892">
    <property type="entry name" value="C2_domain_sf"/>
</dbReference>
<organism evidence="10 11">
    <name type="scientific">Bombus terrestris</name>
    <name type="common">Buff-tailed bumblebee</name>
    <name type="synonym">Apis terrestris</name>
    <dbReference type="NCBI Taxonomy" id="30195"/>
    <lineage>
        <taxon>Eukaryota</taxon>
        <taxon>Metazoa</taxon>
        <taxon>Ecdysozoa</taxon>
        <taxon>Arthropoda</taxon>
        <taxon>Hexapoda</taxon>
        <taxon>Insecta</taxon>
        <taxon>Pterygota</taxon>
        <taxon>Neoptera</taxon>
        <taxon>Endopterygota</taxon>
        <taxon>Hymenoptera</taxon>
        <taxon>Apocrita</taxon>
        <taxon>Aculeata</taxon>
        <taxon>Apoidea</taxon>
        <taxon>Anthophila</taxon>
        <taxon>Apidae</taxon>
        <taxon>Bombus</taxon>
        <taxon>Bombus</taxon>
    </lineage>
</organism>
<name>A0A9C6SJV0_BOMTE</name>
<dbReference type="Pfam" id="PF18111">
    <property type="entry name" value="RPGR1_C"/>
    <property type="match status" value="1"/>
</dbReference>
<proteinExistence type="inferred from homology"/>
<feature type="region of interest" description="Disordered" evidence="7">
    <location>
        <begin position="804"/>
        <end position="833"/>
    </location>
</feature>
<dbReference type="InterPro" id="IPR021656">
    <property type="entry name" value="C2-C2_1"/>
</dbReference>
<dbReference type="OrthoDB" id="2133912at2759"/>
<feature type="domain" description="RPGRIP1 C-terminal" evidence="9">
    <location>
        <begin position="1259"/>
        <end position="1417"/>
    </location>
</feature>
<feature type="region of interest" description="Disordered" evidence="7">
    <location>
        <begin position="121"/>
        <end position="148"/>
    </location>
</feature>
<keyword evidence="3 6" id="KW-0175">Coiled coil</keyword>
<evidence type="ECO:0000256" key="4">
    <source>
        <dbReference type="ARBA" id="ARBA00023069"/>
    </source>
</evidence>
<dbReference type="SUPFAM" id="SSF49562">
    <property type="entry name" value="C2 domain (Calcium/lipid-binding domain, CaLB)"/>
    <property type="match status" value="1"/>
</dbReference>
<evidence type="ECO:0000259" key="9">
    <source>
        <dbReference type="Pfam" id="PF18111"/>
    </source>
</evidence>
<dbReference type="KEGG" id="bter:100645710"/>
<evidence type="ECO:0000313" key="10">
    <source>
        <dbReference type="Proteomes" id="UP000835206"/>
    </source>
</evidence>
<feature type="compositionally biased region" description="Polar residues" evidence="7">
    <location>
        <begin position="823"/>
        <end position="833"/>
    </location>
</feature>
<dbReference type="Proteomes" id="UP000835206">
    <property type="component" value="Chromosome 5"/>
</dbReference>
<dbReference type="InterPro" id="IPR041091">
    <property type="entry name" value="RPGRIP1_C"/>
</dbReference>
<keyword evidence="5" id="KW-0966">Cell projection</keyword>
<dbReference type="Gene3D" id="2.60.40.150">
    <property type="entry name" value="C2 domain"/>
    <property type="match status" value="2"/>
</dbReference>
<evidence type="ECO:0000256" key="5">
    <source>
        <dbReference type="ARBA" id="ARBA00023273"/>
    </source>
</evidence>
<dbReference type="GeneID" id="100645710"/>
<evidence type="ECO:0000256" key="6">
    <source>
        <dbReference type="SAM" id="Coils"/>
    </source>
</evidence>
<dbReference type="PANTHER" id="PTHR14240:SF1">
    <property type="entry name" value="PROTEIN FANTOM-RELATED"/>
    <property type="match status" value="1"/>
</dbReference>
<feature type="coiled-coil region" evidence="6">
    <location>
        <begin position="282"/>
        <end position="382"/>
    </location>
</feature>
<comment type="subcellular location">
    <subcellularLocation>
        <location evidence="1">Cell projection</location>
        <location evidence="1">Cilium</location>
    </subcellularLocation>
</comment>
<dbReference type="RefSeq" id="XP_048261972.1">
    <property type="nucleotide sequence ID" value="XM_048406015.1"/>
</dbReference>
<dbReference type="GO" id="GO:0035869">
    <property type="term" value="C:ciliary transition zone"/>
    <property type="evidence" value="ECO:0007669"/>
    <property type="project" value="TreeGrafter"/>
</dbReference>
<reference evidence="11" key="1">
    <citation type="submission" date="2025-08" db="UniProtKB">
        <authorList>
            <consortium name="RefSeq"/>
        </authorList>
    </citation>
    <scope>IDENTIFICATION</scope>
</reference>
<feature type="compositionally biased region" description="Basic and acidic residues" evidence="7">
    <location>
        <begin position="805"/>
        <end position="822"/>
    </location>
</feature>
<keyword evidence="10" id="KW-1185">Reference proteome</keyword>
<dbReference type="PANTHER" id="PTHR14240">
    <property type="entry name" value="RETINITIS PIGMENTOSA GTPASE REGULATOR-INTERACTING PROTEIN"/>
    <property type="match status" value="1"/>
</dbReference>
<comment type="similarity">
    <text evidence="2">Belongs to the RPGRIP1 family.</text>
</comment>
<evidence type="ECO:0000313" key="11">
    <source>
        <dbReference type="RefSeq" id="XP_048261972.1"/>
    </source>
</evidence>
<feature type="coiled-coil region" evidence="6">
    <location>
        <begin position="163"/>
        <end position="250"/>
    </location>
</feature>
<protein>
    <submittedName>
        <fullName evidence="11">Uncharacterized protein LOC100645710</fullName>
    </submittedName>
</protein>
<keyword evidence="4" id="KW-0969">Cilium</keyword>
<sequence length="1426" mass="163650">MADDPNRDILPVREGSCVDSCRSGIDPRERHIVFKLDRYQLEDRYLRLLDEANNLKKLTNCQEDKIKRLTTKLMRVTGNSRSCTIALDVYEDKNKIVTLELENSKLKDKVSVLRNQLLSHTITGRSSSRSRNPQARPSSGRTTCRSESSRTKIPSCHCIDDNARYNLNKIEELEAQKKEMSNRITELEEELSTYTAMNQREKVAENVEYIRVWRQMKQLNDKLIATENENESLNAQINDLKRELYEKTKNNETITTELLTEKKRVAEIDEQMLKAKDSQLSLREKDEHIKDLVNEMKILQQHNSELIDLSSKYGEVELENKELKKKVTEQLHDQETLKTAFNTEQANIVALKTSNEQLLGKLEELQKNIDSLTVQLTCFQTQTEKQETTKTTLISTKQPETKIPMIIDRCESRKDASIQVEKCNILRNIQVEYCEALEKIFELDIARKEQKCKGCCEPSSHVDTTNAIQKSIKLMDRSVQTEHGSGVSTVNTKDLEIITPIKETSKMEEPQIATQSTDPAIATENYLTPDKMLKLLEQAQISTSTDAAKFNQKHMATDADYSDMMDQNQRHRQVVSLEKLLFGDSNSKFWSFQIGIETLVQGIQEAAAFQVGLQQQKKDNASQSTDPNTVLSVLFNILQEYTYMIPHEANTLYRAIPPIKYQFVKDINNNDTTLSSVAKSSIRSGCSTRKYCSNPYSKQEKPKRKLLPNVQSYSRPVKVSDDNDCTCSSLLRCNLDTQCDRCCCNSTKPLTCYFNNTQMQCKGQAIKSKNDLIDSKAPSHNDSLAPTRNCYIPRTLGALNISRQLQDDKSGPYKSSETRETMQNRNNSSTSNKSLQEYIKHLDRCKKAVSGIPVNEIVKHVQNIDSIQYQPIHRRPKSEVQKVDSFCSADCPNECIDTTNAFSDSFPLVIADGQGLVELHIVSLQLSTSAKQILFREKDISNVLLFVSWNIWNQDTTYTPTLKCPKLNFNSSFVYRISDLFSFFNYILLELVTFQVNVFHDNDNYMVAKGKLCIKDILDYPQNKLHYITPVNSVLPCSIGMNFGQLSLWVRLSCDIEQVEAFKRRYGIISEPPLKTLIPEKPPKSKEFVPPKDDPLVLKDENSKIEYRDPGKLPDVTTTRIIEPTYIDESSTERGSNCREKHRERDCREVLHFVNKKLDRFKNVILNRPKPMKTTKKSNEESEMGRPSVVEFNAFLSNGKTDEPDRSKSVDSISEVTNVIADKNWQQYKERTTFTFKDSPTEDLSSDYIVDDKDNDLGKDSIIIEIMNLVLFPKSTVMQNPEYQLLYIEYCFLGYCGADMETVSVKKPQPPNQKLTYNFRRKFRVHEEKYPLQNRILCAMLDQSINSNIKFIVVCEPLPEETDTKECVEIGFANFNIRDYALGSGEQIMSIPVYTPDTTEQIGLLKIYVLGYDTIRQYFGRRESIL</sequence>
<feature type="domain" description="RPGR-interacting protein 1 first C2" evidence="8">
    <location>
        <begin position="911"/>
        <end position="1053"/>
    </location>
</feature>
<dbReference type="Pfam" id="PF11618">
    <property type="entry name" value="C2-C2_1"/>
    <property type="match status" value="1"/>
</dbReference>
<evidence type="ECO:0000256" key="3">
    <source>
        <dbReference type="ARBA" id="ARBA00023054"/>
    </source>
</evidence>
<dbReference type="GO" id="GO:0005856">
    <property type="term" value="C:cytoskeleton"/>
    <property type="evidence" value="ECO:0007669"/>
    <property type="project" value="UniProtKB-ARBA"/>
</dbReference>
<evidence type="ECO:0000256" key="2">
    <source>
        <dbReference type="ARBA" id="ARBA00006042"/>
    </source>
</evidence>
<evidence type="ECO:0000256" key="1">
    <source>
        <dbReference type="ARBA" id="ARBA00004138"/>
    </source>
</evidence>
<gene>
    <name evidence="11" type="primary">LOC100645710</name>
</gene>
<accession>A0A9C6SJV0</accession>
<dbReference type="InterPro" id="IPR031139">
    <property type="entry name" value="RPGRIP1_fam"/>
</dbReference>
<dbReference type="GO" id="GO:1905515">
    <property type="term" value="P:non-motile cilium assembly"/>
    <property type="evidence" value="ECO:0007669"/>
    <property type="project" value="TreeGrafter"/>
</dbReference>
<feature type="compositionally biased region" description="Polar residues" evidence="7">
    <location>
        <begin position="121"/>
        <end position="146"/>
    </location>
</feature>